<name>A0A8S4NEC5_OWEFU</name>
<dbReference type="PANTHER" id="PTHR15708">
    <property type="entry name" value="ACTIN BUNDLING/MISSING IN METASTASIS-RELATED"/>
    <property type="match status" value="1"/>
</dbReference>
<feature type="region of interest" description="Disordered" evidence="1">
    <location>
        <begin position="252"/>
        <end position="516"/>
    </location>
</feature>
<feature type="compositionally biased region" description="Basic and acidic residues" evidence="1">
    <location>
        <begin position="469"/>
        <end position="481"/>
    </location>
</feature>
<dbReference type="SUPFAM" id="SSF103657">
    <property type="entry name" value="BAR/IMD domain-like"/>
    <property type="match status" value="1"/>
</dbReference>
<keyword evidence="4" id="KW-1185">Reference proteome</keyword>
<dbReference type="GO" id="GO:0005543">
    <property type="term" value="F:phospholipid binding"/>
    <property type="evidence" value="ECO:0007669"/>
    <property type="project" value="TreeGrafter"/>
</dbReference>
<dbReference type="EMBL" id="CAIIXF020000003">
    <property type="protein sequence ID" value="CAH1779343.1"/>
    <property type="molecule type" value="Genomic_DNA"/>
</dbReference>
<dbReference type="InterPro" id="IPR013606">
    <property type="entry name" value="I-BAR_dom"/>
</dbReference>
<sequence>MEGNIEKECSALGGLFQNIINDMKCSTPVWEDFTSKATKLHHALKATVIACSAFLDTFQKVADLATSSKGATREMGSALTRLCMRHRSIENKLKQFTSSLLDSLVIPLQERMEEWKKTVAVLDKEHAKDYKKARADIKKASSDTVRLQKKAKKGKGEQLQIRLDNAMHDVNDKYHLLEEAEKHSVRTALIEERSRFCTFVSFVRPMVDGEIAMLTEVTHLQEIIEHLCMQSNDPHILPTSSEQVIRDIKGTDSSSWHFQTPPSSPSSLGSRKSSMCSINSINSSSSGSMKSNSPSHHFRYRNSAQVNKQPPVPGTTRLSSVSSQDSGFTSQDTLFLKPATPPPLDLMRQGSGTESGSSSSGTGTESSNASTPCGAGPYPSSPSAASTWTNWPDPPTSKPQEQPVYDRPHTISTAYEKTHNRPALTSQTFQPPEQQQQEMAPPSSHVSLRDRDPSSNPNNRGSNSSLNRRQSERSLDRRDGRSAPPVGPKPKGKPVAPPMVPDLPPPMPHVPDFNMHPANSLMPQPIYLNHNELADLPPPPPHEELDLQQLGEQQIYELHEQQMQSETESGASTPQPWDTLDLSAAIKALDACTADALDPRYDEDSEKARQFATPNSLELAAAIKELEESTAALTMAYDGAEPAPESSRDSQASLQCSSGYGTMTSTPSGSEDMVASQDVATYSHAERAPSIDRFSTIPRSGDVSHTFRAPVTPKRPASTAGMPSAPNPAGQVRRHSVQAKPPPPVRRSSSISAAPPATLPTIRQGGAMAKETQGTQHHRRTHSDVGETNTKLATRRNMTAPEQLYATPIVPGSNISPQMHSGNVAEPMYAIPNKSPGGPQKDYATPQVTPQVTQELQAKLAAMANKQKAPPQVLPKTQGAGSHAHQANPNSQYQAGHNGNVTNGRENVIQSLNAEFAAKQKLQTTNSKPPPGPSKKQSPVANNIDNQTVLNNDLSVNEGSGGFLGQIQRGVKLRRTISNDRSSPRVKRN</sequence>
<evidence type="ECO:0000313" key="3">
    <source>
        <dbReference type="EMBL" id="CAH1779343.1"/>
    </source>
</evidence>
<dbReference type="OrthoDB" id="10061327at2759"/>
<comment type="caution">
    <text evidence="3">The sequence shown here is derived from an EMBL/GenBank/DDBJ whole genome shotgun (WGS) entry which is preliminary data.</text>
</comment>
<dbReference type="GO" id="GO:0009898">
    <property type="term" value="C:cytoplasmic side of plasma membrane"/>
    <property type="evidence" value="ECO:0007669"/>
    <property type="project" value="TreeGrafter"/>
</dbReference>
<proteinExistence type="predicted"/>
<evidence type="ECO:0000259" key="2">
    <source>
        <dbReference type="PROSITE" id="PS51338"/>
    </source>
</evidence>
<feature type="compositionally biased region" description="Low complexity" evidence="1">
    <location>
        <begin position="350"/>
        <end position="386"/>
    </location>
</feature>
<feature type="compositionally biased region" description="Polar residues" evidence="1">
    <location>
        <begin position="316"/>
        <end position="333"/>
    </location>
</feature>
<evidence type="ECO:0000256" key="1">
    <source>
        <dbReference type="SAM" id="MobiDB-lite"/>
    </source>
</evidence>
<dbReference type="GO" id="GO:0030031">
    <property type="term" value="P:cell projection assembly"/>
    <property type="evidence" value="ECO:0007669"/>
    <property type="project" value="TreeGrafter"/>
</dbReference>
<dbReference type="InterPro" id="IPR030127">
    <property type="entry name" value="MTSS1/MTSS2"/>
</dbReference>
<feature type="compositionally biased region" description="Pro residues" evidence="1">
    <location>
        <begin position="495"/>
        <end position="509"/>
    </location>
</feature>
<feature type="compositionally biased region" description="Polar residues" evidence="1">
    <location>
        <begin position="885"/>
        <end position="904"/>
    </location>
</feature>
<dbReference type="AlphaFoldDB" id="A0A8S4NEC5"/>
<organism evidence="3 4">
    <name type="scientific">Owenia fusiformis</name>
    <name type="common">Polychaete worm</name>
    <dbReference type="NCBI Taxonomy" id="6347"/>
    <lineage>
        <taxon>Eukaryota</taxon>
        <taxon>Metazoa</taxon>
        <taxon>Spiralia</taxon>
        <taxon>Lophotrochozoa</taxon>
        <taxon>Annelida</taxon>
        <taxon>Polychaeta</taxon>
        <taxon>Sedentaria</taxon>
        <taxon>Canalipalpata</taxon>
        <taxon>Sabellida</taxon>
        <taxon>Oweniida</taxon>
        <taxon>Oweniidae</taxon>
        <taxon>Owenia</taxon>
    </lineage>
</organism>
<feature type="region of interest" description="Disordered" evidence="1">
    <location>
        <begin position="921"/>
        <end position="941"/>
    </location>
</feature>
<feature type="compositionally biased region" description="Low complexity" evidence="1">
    <location>
        <begin position="265"/>
        <end position="295"/>
    </location>
</feature>
<dbReference type="Pfam" id="PF08397">
    <property type="entry name" value="IMD"/>
    <property type="match status" value="1"/>
</dbReference>
<feature type="region of interest" description="Disordered" evidence="1">
    <location>
        <begin position="862"/>
        <end position="904"/>
    </location>
</feature>
<dbReference type="Gene3D" id="1.20.1270.60">
    <property type="entry name" value="Arfaptin homology (AH) domain/BAR domain"/>
    <property type="match status" value="1"/>
</dbReference>
<feature type="region of interest" description="Disordered" evidence="1">
    <location>
        <begin position="639"/>
        <end position="787"/>
    </location>
</feature>
<feature type="compositionally biased region" description="Polar residues" evidence="1">
    <location>
        <begin position="649"/>
        <end position="669"/>
    </location>
</feature>
<feature type="compositionally biased region" description="Low complexity" evidence="1">
    <location>
        <begin position="454"/>
        <end position="468"/>
    </location>
</feature>
<dbReference type="GO" id="GO:0007009">
    <property type="term" value="P:plasma membrane organization"/>
    <property type="evidence" value="ECO:0007669"/>
    <property type="project" value="InterPro"/>
</dbReference>
<accession>A0A8S4NEC5</accession>
<feature type="compositionally biased region" description="Low complexity" evidence="1">
    <location>
        <begin position="746"/>
        <end position="756"/>
    </location>
</feature>
<dbReference type="PANTHER" id="PTHR15708:SF4">
    <property type="entry name" value="FI21477P1-RELATED"/>
    <property type="match status" value="1"/>
</dbReference>
<dbReference type="InterPro" id="IPR027267">
    <property type="entry name" value="AH/BAR_dom_sf"/>
</dbReference>
<dbReference type="GO" id="GO:0015629">
    <property type="term" value="C:actin cytoskeleton"/>
    <property type="evidence" value="ECO:0007669"/>
    <property type="project" value="TreeGrafter"/>
</dbReference>
<feature type="domain" description="IMD" evidence="2">
    <location>
        <begin position="1"/>
        <end position="251"/>
    </location>
</feature>
<reference evidence="3" key="1">
    <citation type="submission" date="2022-03" db="EMBL/GenBank/DDBJ databases">
        <authorList>
            <person name="Martin C."/>
        </authorList>
    </citation>
    <scope>NUCLEOTIDE SEQUENCE</scope>
</reference>
<dbReference type="GO" id="GO:0003779">
    <property type="term" value="F:actin binding"/>
    <property type="evidence" value="ECO:0007669"/>
    <property type="project" value="InterPro"/>
</dbReference>
<protein>
    <recommendedName>
        <fullName evidence="2">IMD domain-containing protein</fullName>
    </recommendedName>
</protein>
<evidence type="ECO:0000313" key="4">
    <source>
        <dbReference type="Proteomes" id="UP000749559"/>
    </source>
</evidence>
<dbReference type="Proteomes" id="UP000749559">
    <property type="component" value="Unassembled WGS sequence"/>
</dbReference>
<gene>
    <name evidence="3" type="ORF">OFUS_LOCUS6161</name>
</gene>
<dbReference type="PROSITE" id="PS51338">
    <property type="entry name" value="IMD"/>
    <property type="match status" value="1"/>
</dbReference>